<evidence type="ECO:0000313" key="1">
    <source>
        <dbReference type="EMBL" id="JAH13661.1"/>
    </source>
</evidence>
<dbReference type="EMBL" id="GBXM01094916">
    <property type="protein sequence ID" value="JAH13661.1"/>
    <property type="molecule type" value="Transcribed_RNA"/>
</dbReference>
<reference evidence="1" key="2">
    <citation type="journal article" date="2015" name="Fish Shellfish Immunol.">
        <title>Early steps in the European eel (Anguilla anguilla)-Vibrio vulnificus interaction in the gills: Role of the RtxA13 toxin.</title>
        <authorList>
            <person name="Callol A."/>
            <person name="Pajuelo D."/>
            <person name="Ebbesson L."/>
            <person name="Teles M."/>
            <person name="MacKenzie S."/>
            <person name="Amaro C."/>
        </authorList>
    </citation>
    <scope>NUCLEOTIDE SEQUENCE</scope>
</reference>
<accession>A0A0E9Q9U8</accession>
<name>A0A0E9Q9U8_ANGAN</name>
<protein>
    <submittedName>
        <fullName evidence="1">Uncharacterized protein</fullName>
    </submittedName>
</protein>
<sequence length="44" mass="5178">MTCTGPTNRQGKCSLHGRDVYVFIIVKSAQRRRLYKFLYCIQIL</sequence>
<organism evidence="1">
    <name type="scientific">Anguilla anguilla</name>
    <name type="common">European freshwater eel</name>
    <name type="synonym">Muraena anguilla</name>
    <dbReference type="NCBI Taxonomy" id="7936"/>
    <lineage>
        <taxon>Eukaryota</taxon>
        <taxon>Metazoa</taxon>
        <taxon>Chordata</taxon>
        <taxon>Craniata</taxon>
        <taxon>Vertebrata</taxon>
        <taxon>Euteleostomi</taxon>
        <taxon>Actinopterygii</taxon>
        <taxon>Neopterygii</taxon>
        <taxon>Teleostei</taxon>
        <taxon>Anguilliformes</taxon>
        <taxon>Anguillidae</taxon>
        <taxon>Anguilla</taxon>
    </lineage>
</organism>
<dbReference type="AlphaFoldDB" id="A0A0E9Q9U8"/>
<reference evidence="1" key="1">
    <citation type="submission" date="2014-11" db="EMBL/GenBank/DDBJ databases">
        <authorList>
            <person name="Amaro Gonzalez C."/>
        </authorList>
    </citation>
    <scope>NUCLEOTIDE SEQUENCE</scope>
</reference>
<proteinExistence type="predicted"/>